<dbReference type="AlphaFoldDB" id="A0A0S3TE61"/>
<name>A0A0S3TE61_PHAAN</name>
<dbReference type="EMBL" id="AP015341">
    <property type="protein sequence ID" value="BAU03382.1"/>
    <property type="molecule type" value="Genomic_DNA"/>
</dbReference>
<proteinExistence type="predicted"/>
<dbReference type="OrthoDB" id="1458512at2759"/>
<accession>A0A0S3TE61</accession>
<gene>
    <name evidence="2" type="primary">Vigan.UMG092000</name>
    <name evidence="2" type="ORF">VIGAN_UM092000</name>
</gene>
<organism evidence="2">
    <name type="scientific">Vigna angularis var. angularis</name>
    <dbReference type="NCBI Taxonomy" id="157739"/>
    <lineage>
        <taxon>Eukaryota</taxon>
        <taxon>Viridiplantae</taxon>
        <taxon>Streptophyta</taxon>
        <taxon>Embryophyta</taxon>
        <taxon>Tracheophyta</taxon>
        <taxon>Spermatophyta</taxon>
        <taxon>Magnoliopsida</taxon>
        <taxon>eudicotyledons</taxon>
        <taxon>Gunneridae</taxon>
        <taxon>Pentapetalae</taxon>
        <taxon>rosids</taxon>
        <taxon>fabids</taxon>
        <taxon>Fabales</taxon>
        <taxon>Fabaceae</taxon>
        <taxon>Papilionoideae</taxon>
        <taxon>50 kb inversion clade</taxon>
        <taxon>NPAAA clade</taxon>
        <taxon>indigoferoid/millettioid clade</taxon>
        <taxon>Phaseoleae</taxon>
        <taxon>Vigna</taxon>
    </lineage>
</organism>
<evidence type="ECO:0000256" key="1">
    <source>
        <dbReference type="SAM" id="MobiDB-lite"/>
    </source>
</evidence>
<protein>
    <submittedName>
        <fullName evidence="2">Uncharacterized protein</fullName>
    </submittedName>
</protein>
<reference evidence="2" key="1">
    <citation type="journal article" date="2015" name="Sci. Rep.">
        <title>The power of single molecule real-time sequencing technology in the de novo assembly of a eukaryotic genome.</title>
        <authorList>
            <person name="Sakai H."/>
            <person name="Naito K."/>
            <person name="Ogiso-Tanaka E."/>
            <person name="Takahashi Y."/>
            <person name="Iseki K."/>
            <person name="Muto C."/>
            <person name="Satou K."/>
            <person name="Teruya K."/>
            <person name="Shiroma A."/>
            <person name="Shimoji M."/>
            <person name="Hirano T."/>
            <person name="Itoh T."/>
            <person name="Kaga A."/>
            <person name="Tomooka N."/>
        </authorList>
    </citation>
    <scope>NUCLEOTIDE SEQUENCE</scope>
</reference>
<sequence>MDEVDESGEVEEVEEVKEVEEVDEVDEVDEFESKLEGKIDFLAKLVTQFTTNQRSASPSAFVARLCAICPSSDHYTDACPSLQHHAAFDAPQAYATNIYNNRQQKQQQQQQMQFYDAPAQIAPQPSTSKPTLKELLEQMTMQNLLFKQEIMEFQQETEAVIQSLNDQIGQTATQLNQEQPHDLEESPFQTVQILDDDNVVHIGDGEQSYELTTEQPTFLPSDVHTLAPEETNENLEDQAEISSNFEPGRPFSCATTFPIFREVAENIPEFDYAVDDYAFNDYAVERYVDDHIVAEHVFNSSSVHDENHFLISHPNVYSPCTEHESESVIDITCNLEIDSCSEDVSEVQLVTLGLGVI</sequence>
<feature type="region of interest" description="Disordered" evidence="1">
    <location>
        <begin position="1"/>
        <end position="22"/>
    </location>
</feature>
<evidence type="ECO:0000313" key="2">
    <source>
        <dbReference type="EMBL" id="BAU03382.1"/>
    </source>
</evidence>